<dbReference type="SUPFAM" id="SSF53927">
    <property type="entry name" value="Cytidine deaminase-like"/>
    <property type="match status" value="1"/>
</dbReference>
<dbReference type="EMBL" id="CP061799">
    <property type="protein sequence ID" value="QTA83475.1"/>
    <property type="molecule type" value="Genomic_DNA"/>
</dbReference>
<dbReference type="RefSeq" id="WP_207689324.1">
    <property type="nucleotide sequence ID" value="NZ_CP061799.1"/>
</dbReference>
<dbReference type="Pfam" id="PF00383">
    <property type="entry name" value="dCMP_cyt_deam_1"/>
    <property type="match status" value="1"/>
</dbReference>
<dbReference type="GO" id="GO:0016787">
    <property type="term" value="F:hydrolase activity"/>
    <property type="evidence" value="ECO:0007669"/>
    <property type="project" value="InterPro"/>
</dbReference>
<dbReference type="KEGG" id="dli:dnl_58850"/>
<organism evidence="4 5">
    <name type="scientific">Desulfonema limicola</name>
    <dbReference type="NCBI Taxonomy" id="45656"/>
    <lineage>
        <taxon>Bacteria</taxon>
        <taxon>Pseudomonadati</taxon>
        <taxon>Thermodesulfobacteriota</taxon>
        <taxon>Desulfobacteria</taxon>
        <taxon>Desulfobacterales</taxon>
        <taxon>Desulfococcaceae</taxon>
        <taxon>Desulfonema</taxon>
    </lineage>
</organism>
<protein>
    <submittedName>
        <fullName evidence="4">CMP/dCMP deaminase zinc-binding domain-containing protein</fullName>
    </submittedName>
</protein>
<evidence type="ECO:0000313" key="5">
    <source>
        <dbReference type="Proteomes" id="UP000663720"/>
    </source>
</evidence>
<dbReference type="PROSITE" id="PS51747">
    <property type="entry name" value="CYT_DCMP_DEAMINASES_2"/>
    <property type="match status" value="1"/>
</dbReference>
<keyword evidence="5" id="KW-1185">Reference proteome</keyword>
<dbReference type="InterPro" id="IPR016192">
    <property type="entry name" value="APOBEC/CMP_deaminase_Zn-bd"/>
</dbReference>
<accession>A0A975GJH6</accession>
<dbReference type="InterPro" id="IPR002125">
    <property type="entry name" value="CMP_dCMP_dom"/>
</dbReference>
<dbReference type="PANTHER" id="PTHR11079">
    <property type="entry name" value="CYTOSINE DEAMINASE FAMILY MEMBER"/>
    <property type="match status" value="1"/>
</dbReference>
<proteinExistence type="predicted"/>
<evidence type="ECO:0000313" key="4">
    <source>
        <dbReference type="EMBL" id="QTA83475.1"/>
    </source>
</evidence>
<evidence type="ECO:0000256" key="1">
    <source>
        <dbReference type="ARBA" id="ARBA00022723"/>
    </source>
</evidence>
<dbReference type="CDD" id="cd01285">
    <property type="entry name" value="nucleoside_deaminase"/>
    <property type="match status" value="1"/>
</dbReference>
<reference evidence="4" key="1">
    <citation type="journal article" date="2021" name="Microb. Physiol.">
        <title>Proteogenomic Insights into the Physiology of Marine, Sulfate-Reducing, Filamentous Desulfonema limicola and Desulfonema magnum.</title>
        <authorList>
            <person name="Schnaars V."/>
            <person name="Wohlbrand L."/>
            <person name="Scheve S."/>
            <person name="Hinrichs C."/>
            <person name="Reinhardt R."/>
            <person name="Rabus R."/>
        </authorList>
    </citation>
    <scope>NUCLEOTIDE SEQUENCE</scope>
    <source>
        <strain evidence="4">5ac10</strain>
    </source>
</reference>
<dbReference type="GO" id="GO:0008270">
    <property type="term" value="F:zinc ion binding"/>
    <property type="evidence" value="ECO:0007669"/>
    <property type="project" value="InterPro"/>
</dbReference>
<dbReference type="InterPro" id="IPR016193">
    <property type="entry name" value="Cytidine_deaminase-like"/>
</dbReference>
<dbReference type="AlphaFoldDB" id="A0A975GJH6"/>
<gene>
    <name evidence="4" type="ORF">dnl_58850</name>
</gene>
<keyword evidence="2" id="KW-0862">Zinc</keyword>
<keyword evidence="1" id="KW-0479">Metal-binding</keyword>
<dbReference type="Proteomes" id="UP000663720">
    <property type="component" value="Chromosome"/>
</dbReference>
<name>A0A975GJH6_9BACT</name>
<sequence length="165" mass="18606">MNHEYFMKKALDQAQTALNKKEFPVGCVIVHENKVIAAGIRKGSANSFAGETDHAEMVALRNLEALNFDINRNDVSLYCTMEPCLMCFGAILLSNIGTIVYAYEDVMGGAARCKRNLLAPLYRREIAIIPNIMRIQSLNLFKSFFSDPENKYWKGSLLADYTLKQ</sequence>
<dbReference type="Gene3D" id="3.40.140.10">
    <property type="entry name" value="Cytidine Deaminase, domain 2"/>
    <property type="match status" value="1"/>
</dbReference>
<evidence type="ECO:0000256" key="2">
    <source>
        <dbReference type="ARBA" id="ARBA00022833"/>
    </source>
</evidence>
<feature type="domain" description="CMP/dCMP-type deaminase" evidence="3">
    <location>
        <begin position="1"/>
        <end position="121"/>
    </location>
</feature>
<evidence type="ECO:0000259" key="3">
    <source>
        <dbReference type="PROSITE" id="PS51747"/>
    </source>
</evidence>
<dbReference type="PANTHER" id="PTHR11079:SF179">
    <property type="entry name" value="TRNA(ADENINE(34)) DEAMINASE, CHLOROPLASTIC"/>
    <property type="match status" value="1"/>
</dbReference>
<dbReference type="PROSITE" id="PS00903">
    <property type="entry name" value="CYT_DCMP_DEAMINASES_1"/>
    <property type="match status" value="1"/>
</dbReference>